<evidence type="ECO:0000313" key="1">
    <source>
        <dbReference type="EMBL" id="MCP1388119.1"/>
    </source>
</evidence>
<comment type="caution">
    <text evidence="1">The sequence shown here is derived from an EMBL/GenBank/DDBJ whole genome shotgun (WGS) entry which is preliminary data.</text>
</comment>
<dbReference type="Proteomes" id="UP001204000">
    <property type="component" value="Unassembled WGS sequence"/>
</dbReference>
<keyword evidence="1" id="KW-0540">Nuclease</keyword>
<proteinExistence type="predicted"/>
<keyword evidence="2" id="KW-1185">Reference proteome</keyword>
<reference evidence="1" key="1">
    <citation type="submission" date="2022-05" db="EMBL/GenBank/DDBJ databases">
        <title>Corynebacterium sp. TA-R-1 sp. nov., isolated from human feces.</title>
        <authorList>
            <person name="Shamsuzzaman M."/>
            <person name="Dahal R.H."/>
        </authorList>
    </citation>
    <scope>NUCLEOTIDE SEQUENCE</scope>
    <source>
        <strain evidence="1">TA-R-1</strain>
    </source>
</reference>
<accession>A0ABT1G261</accession>
<keyword evidence="1" id="KW-0378">Hydrolase</keyword>
<dbReference type="GO" id="GO:0004519">
    <property type="term" value="F:endonuclease activity"/>
    <property type="evidence" value="ECO:0007669"/>
    <property type="project" value="UniProtKB-KW"/>
</dbReference>
<dbReference type="RefSeq" id="WP_253578285.1">
    <property type="nucleotide sequence ID" value="NZ_JAMFTQ010000009.1"/>
</dbReference>
<evidence type="ECO:0000313" key="2">
    <source>
        <dbReference type="Proteomes" id="UP001204000"/>
    </source>
</evidence>
<name>A0ABT1G261_9CORY</name>
<organism evidence="1 2">
    <name type="scientific">Corynebacterium stercoris</name>
    <dbReference type="NCBI Taxonomy" id="2943490"/>
    <lineage>
        <taxon>Bacteria</taxon>
        <taxon>Bacillati</taxon>
        <taxon>Actinomycetota</taxon>
        <taxon>Actinomycetes</taxon>
        <taxon>Mycobacteriales</taxon>
        <taxon>Corynebacteriaceae</taxon>
        <taxon>Corynebacterium</taxon>
    </lineage>
</organism>
<gene>
    <name evidence="1" type="ORF">M5J20_07955</name>
</gene>
<dbReference type="Gene3D" id="3.40.960.10">
    <property type="entry name" value="VSR Endonuclease"/>
    <property type="match status" value="1"/>
</dbReference>
<protein>
    <submittedName>
        <fullName evidence="1">Endonuclease domain-containing protein</fullName>
    </submittedName>
</protein>
<keyword evidence="1" id="KW-0255">Endonuclease</keyword>
<sequence>MDTAFRFGRRSVMIDGMGDWKDELRTQLIDARPQLDLDIGVKEQLAAGRLLRLSAAHAIADDYFLQLPVHQRHWLRAFCIGSAARKAVVTGRASAYLNGMWVANTPLDTVHLILKSTPPPAQWPAGVQYIRADLGAGDIISGTNLSTTSLFRTFMDIARFDGFLHALVAADYLVKFKDFTPDSLQRKVATSKRFRGIAAARRAAEYCSTRPDSAPESYARALLIADGYTDIQANVEIYAGGRRYRVDIIIDGWLVIEIDGAVKYDGETFGKTDDVLRKEKRRENDLTNAGKRVLRFPPYDLEHNPAQFLKLVRDAYNRGP</sequence>
<dbReference type="EMBL" id="JAMFTQ010000009">
    <property type="protein sequence ID" value="MCP1388119.1"/>
    <property type="molecule type" value="Genomic_DNA"/>
</dbReference>